<gene>
    <name evidence="1" type="ORF">MSLAZ_1091</name>
</gene>
<dbReference type="RefSeq" id="WP_048125223.1">
    <property type="nucleotide sequence ID" value="NZ_CP009515.1"/>
</dbReference>
<dbReference type="EMBL" id="CP009515">
    <property type="protein sequence ID" value="AKB74352.1"/>
    <property type="molecule type" value="Genomic_DNA"/>
</dbReference>
<evidence type="ECO:0000313" key="1">
    <source>
        <dbReference type="EMBL" id="AKB74352.1"/>
    </source>
</evidence>
<organism evidence="1 2">
    <name type="scientific">Methanosarcina lacustris Z-7289</name>
    <dbReference type="NCBI Taxonomy" id="1434111"/>
    <lineage>
        <taxon>Archaea</taxon>
        <taxon>Methanobacteriati</taxon>
        <taxon>Methanobacteriota</taxon>
        <taxon>Stenosarchaea group</taxon>
        <taxon>Methanomicrobia</taxon>
        <taxon>Methanosarcinales</taxon>
        <taxon>Methanosarcinaceae</taxon>
        <taxon>Methanosarcina</taxon>
    </lineage>
</organism>
<dbReference type="GeneID" id="24805816"/>
<keyword evidence="2" id="KW-1185">Reference proteome</keyword>
<accession>A0A0E3S569</accession>
<name>A0A0E3S569_9EURY</name>
<reference evidence="1 2" key="1">
    <citation type="submission" date="2014-07" db="EMBL/GenBank/DDBJ databases">
        <title>Methanogenic archaea and the global carbon cycle.</title>
        <authorList>
            <person name="Henriksen J.R."/>
            <person name="Luke J."/>
            <person name="Reinhart S."/>
            <person name="Benedict M.N."/>
            <person name="Youngblut N.D."/>
            <person name="Metcalf M.E."/>
            <person name="Whitaker R.J."/>
            <person name="Metcalf W.W."/>
        </authorList>
    </citation>
    <scope>NUCLEOTIDE SEQUENCE [LARGE SCALE GENOMIC DNA]</scope>
    <source>
        <strain evidence="1 2">Z-7289</strain>
    </source>
</reference>
<dbReference type="AlphaFoldDB" id="A0A0E3S569"/>
<dbReference type="Proteomes" id="UP000033072">
    <property type="component" value="Chromosome"/>
</dbReference>
<protein>
    <submittedName>
        <fullName evidence="1">Uncharacterized protein</fullName>
    </submittedName>
</protein>
<sequence>MQKIQSKEYFDAVQAYFATYKDPARVYTFLLNTLWTDKYKISEKMYYQRVDVLEMTDNCASFYTGTECTLVLCSNPENQNSN</sequence>
<dbReference type="KEGG" id="mls:MSLAZ_1091"/>
<dbReference type="PATRIC" id="fig|1434111.4.peg.1404"/>
<evidence type="ECO:0000313" key="2">
    <source>
        <dbReference type="Proteomes" id="UP000033072"/>
    </source>
</evidence>
<proteinExistence type="predicted"/>
<dbReference type="HOGENOM" id="CLU_2550282_0_0_2"/>